<dbReference type="PROSITE" id="PS51352">
    <property type="entry name" value="THIOREDOXIN_2"/>
    <property type="match status" value="1"/>
</dbReference>
<dbReference type="SUPFAM" id="SSF52833">
    <property type="entry name" value="Thioredoxin-like"/>
    <property type="match status" value="1"/>
</dbReference>
<dbReference type="Pfam" id="PF13098">
    <property type="entry name" value="Thioredoxin_2"/>
    <property type="match status" value="1"/>
</dbReference>
<feature type="chain" id="PRO_5016800421" description="Thioredoxin domain-containing protein" evidence="2">
    <location>
        <begin position="24"/>
        <end position="405"/>
    </location>
</feature>
<dbReference type="AlphaFoldDB" id="A0A363NMS2"/>
<accession>A0A363NMS2</accession>
<dbReference type="PROSITE" id="PS00194">
    <property type="entry name" value="THIOREDOXIN_1"/>
    <property type="match status" value="1"/>
</dbReference>
<name>A0A363NMS2_9SPHI</name>
<sequence>MKKLFLYLAILSMGIFYRQALSAQEKAYQGTYAECQAQAKKDNKLILIDLYFVGCLPCAQMDKEVFPNTNVINELNKNYILYKTDVMKEMDGKKLARKYGAPGFPTFVIVNPDGQTILTESGFFSVDRLIALLQEAKQRDKAQQYLAFNKTLDNPYPAAYSERFIKTGEKHDFAELESYLDQQENLFKETAILANSVTGFNKYNNWAYNNLPQLIHMYGGNLLRNKITNIAKAKSKEFGNKQQLDSLHNMFKYIRPTFTDRLWDVFLPTFITNYYTGSKDARSYLALIDHYNVYPNWDERSNALGSVIIDQSNNPTILQTIRVQYLGQQQPLDIVDNYRLALLHYYLKDYDKAAEAIAIVLSTSNSPYFSANQNEFLTLQKAIEKKDNTVLNAKDIKKIIPIKLS</sequence>
<feature type="signal peptide" evidence="2">
    <location>
        <begin position="1"/>
        <end position="23"/>
    </location>
</feature>
<keyword evidence="5" id="KW-1185">Reference proteome</keyword>
<evidence type="ECO:0000313" key="5">
    <source>
        <dbReference type="Proteomes" id="UP000250831"/>
    </source>
</evidence>
<keyword evidence="2" id="KW-0732">Signal</keyword>
<dbReference type="Gene3D" id="3.40.30.10">
    <property type="entry name" value="Glutaredoxin"/>
    <property type="match status" value="1"/>
</dbReference>
<evidence type="ECO:0000259" key="3">
    <source>
        <dbReference type="PROSITE" id="PS51352"/>
    </source>
</evidence>
<evidence type="ECO:0000313" key="4">
    <source>
        <dbReference type="EMBL" id="PUV22126.1"/>
    </source>
</evidence>
<keyword evidence="1" id="KW-0676">Redox-active center</keyword>
<dbReference type="InterPro" id="IPR012336">
    <property type="entry name" value="Thioredoxin-like_fold"/>
</dbReference>
<evidence type="ECO:0000256" key="2">
    <source>
        <dbReference type="SAM" id="SignalP"/>
    </source>
</evidence>
<dbReference type="EMBL" id="QCXX01000008">
    <property type="protein sequence ID" value="PUV22126.1"/>
    <property type="molecule type" value="Genomic_DNA"/>
</dbReference>
<dbReference type="OrthoDB" id="120730at2"/>
<organism evidence="4 5">
    <name type="scientific">Sphingobacterium athyrii</name>
    <dbReference type="NCBI Taxonomy" id="2152717"/>
    <lineage>
        <taxon>Bacteria</taxon>
        <taxon>Pseudomonadati</taxon>
        <taxon>Bacteroidota</taxon>
        <taxon>Sphingobacteriia</taxon>
        <taxon>Sphingobacteriales</taxon>
        <taxon>Sphingobacteriaceae</taxon>
        <taxon>Sphingobacterium</taxon>
    </lineage>
</organism>
<reference evidence="4 5" key="1">
    <citation type="submission" date="2018-04" db="EMBL/GenBank/DDBJ databases">
        <title>Sphingobacterium sp. M46 Genome.</title>
        <authorList>
            <person name="Cheng J."/>
            <person name="Li Y."/>
        </authorList>
    </citation>
    <scope>NUCLEOTIDE SEQUENCE [LARGE SCALE GENOMIC DNA]</scope>
    <source>
        <strain evidence="4 5">M46</strain>
    </source>
</reference>
<dbReference type="RefSeq" id="WP_108636355.1">
    <property type="nucleotide sequence ID" value="NZ_QCXX01000008.1"/>
</dbReference>
<dbReference type="InterPro" id="IPR017937">
    <property type="entry name" value="Thioredoxin_CS"/>
</dbReference>
<dbReference type="InterPro" id="IPR036249">
    <property type="entry name" value="Thioredoxin-like_sf"/>
</dbReference>
<dbReference type="InterPro" id="IPR013766">
    <property type="entry name" value="Thioredoxin_domain"/>
</dbReference>
<evidence type="ECO:0000256" key="1">
    <source>
        <dbReference type="ARBA" id="ARBA00023284"/>
    </source>
</evidence>
<comment type="caution">
    <text evidence="4">The sequence shown here is derived from an EMBL/GenBank/DDBJ whole genome shotgun (WGS) entry which is preliminary data.</text>
</comment>
<dbReference type="Proteomes" id="UP000250831">
    <property type="component" value="Unassembled WGS sequence"/>
</dbReference>
<feature type="domain" description="Thioredoxin" evidence="3">
    <location>
        <begin position="21"/>
        <end position="138"/>
    </location>
</feature>
<proteinExistence type="predicted"/>
<protein>
    <recommendedName>
        <fullName evidence="3">Thioredoxin domain-containing protein</fullName>
    </recommendedName>
</protein>
<gene>
    <name evidence="4" type="ORF">DCO56_24690</name>
</gene>